<dbReference type="KEGG" id="bse:Bsel_2790"/>
<dbReference type="HOGENOM" id="CLU_151785_1_0_9"/>
<sequence>MSSLMVVGGDQLGSIPDKLKAIGFDDVLHVSGRKTQMVKKDIPEGVDLVLVLTDFINHNIAKKIKTKASKQNIPICYAKRSWCSIYQTLNTSKDACESCPFLKDGNCPI</sequence>
<organism evidence="2 3">
    <name type="scientific">Bacillus selenitireducens (strain ATCC 700615 / DSM 15326 / MLS10)</name>
    <dbReference type="NCBI Taxonomy" id="439292"/>
    <lineage>
        <taxon>Bacteria</taxon>
        <taxon>Bacillati</taxon>
        <taxon>Bacillota</taxon>
        <taxon>Bacilli</taxon>
        <taxon>Bacillales</taxon>
        <taxon>Bacillaceae</taxon>
        <taxon>Salisediminibacterium</taxon>
    </lineage>
</organism>
<protein>
    <submittedName>
        <fullName evidence="2">Uncharacterized conserved protein UCP020408</fullName>
    </submittedName>
</protein>
<dbReference type="AlphaFoldDB" id="D6XYZ7"/>
<evidence type="ECO:0000313" key="2">
    <source>
        <dbReference type="EMBL" id="ADI00282.1"/>
    </source>
</evidence>
<evidence type="ECO:0000313" key="3">
    <source>
        <dbReference type="Proteomes" id="UP000000271"/>
    </source>
</evidence>
<gene>
    <name evidence="2" type="ordered locus">Bsel_2790</name>
</gene>
<dbReference type="STRING" id="439292.Bsel_2790"/>
<dbReference type="InterPro" id="IPR016772">
    <property type="entry name" value="UCP020408"/>
</dbReference>
<dbReference type="OrthoDB" id="5324142at2"/>
<dbReference type="eggNOG" id="COG4378">
    <property type="taxonomic scope" value="Bacteria"/>
</dbReference>
<comment type="similarity">
    <text evidence="1">Belongs to the UPF0751 family.</text>
</comment>
<accession>D6XYZ7</accession>
<evidence type="ECO:0000256" key="1">
    <source>
        <dbReference type="ARBA" id="ARBA00007189"/>
    </source>
</evidence>
<dbReference type="RefSeq" id="WP_013173695.1">
    <property type="nucleotide sequence ID" value="NC_014219.1"/>
</dbReference>
<keyword evidence="3" id="KW-1185">Reference proteome</keyword>
<proteinExistence type="inferred from homology"/>
<dbReference type="EMBL" id="CP001791">
    <property type="protein sequence ID" value="ADI00282.1"/>
    <property type="molecule type" value="Genomic_DNA"/>
</dbReference>
<reference evidence="2" key="1">
    <citation type="submission" date="2009-10" db="EMBL/GenBank/DDBJ databases">
        <title>Complete sequence of Bacillus selenitireducens MLS10.</title>
        <authorList>
            <consortium name="US DOE Joint Genome Institute"/>
            <person name="Lucas S."/>
            <person name="Copeland A."/>
            <person name="Lapidus A."/>
            <person name="Glavina del Rio T."/>
            <person name="Dalin E."/>
            <person name="Tice H."/>
            <person name="Bruce D."/>
            <person name="Goodwin L."/>
            <person name="Pitluck S."/>
            <person name="Sims D."/>
            <person name="Brettin T."/>
            <person name="Detter J.C."/>
            <person name="Han C."/>
            <person name="Larimer F."/>
            <person name="Land M."/>
            <person name="Hauser L."/>
            <person name="Kyrpides N."/>
            <person name="Ovchinnikova G."/>
            <person name="Stolz J."/>
        </authorList>
    </citation>
    <scope>NUCLEOTIDE SEQUENCE [LARGE SCALE GENOMIC DNA]</scope>
    <source>
        <strain evidence="2">MLS10</strain>
    </source>
</reference>
<dbReference type="Pfam" id="PF10087">
    <property type="entry name" value="DUF2325"/>
    <property type="match status" value="1"/>
</dbReference>
<dbReference type="PIRSF" id="PIRSF020408">
    <property type="entry name" value="UCP020408"/>
    <property type="match status" value="1"/>
</dbReference>
<dbReference type="Proteomes" id="UP000000271">
    <property type="component" value="Chromosome"/>
</dbReference>
<name>D6XYZ7_BACIE</name>